<reference evidence="9 10" key="1">
    <citation type="submission" date="2014-05" db="EMBL/GenBank/DDBJ databases">
        <title>Pseudomonas simiae WCS417.</title>
        <authorList>
            <person name="Berendsen R.L."/>
        </authorList>
    </citation>
    <scope>NUCLEOTIDE SEQUENCE [LARGE SCALE GENOMIC DNA]</scope>
    <source>
        <strain evidence="9 10">WCS417</strain>
    </source>
</reference>
<dbReference type="Gene3D" id="2.160.10.10">
    <property type="entry name" value="Hexapeptide repeat proteins"/>
    <property type="match status" value="1"/>
</dbReference>
<dbReference type="InterPro" id="IPR011004">
    <property type="entry name" value="Trimer_LpxA-like_sf"/>
</dbReference>
<dbReference type="Proteomes" id="UP000027308">
    <property type="component" value="Chromosome"/>
</dbReference>
<dbReference type="InterPro" id="IPR020019">
    <property type="entry name" value="AcTrfase_PglD-like"/>
</dbReference>
<dbReference type="GO" id="GO:0016746">
    <property type="term" value="F:acyltransferase activity"/>
    <property type="evidence" value="ECO:0007669"/>
    <property type="project" value="UniProtKB-KW"/>
</dbReference>
<gene>
    <name evidence="9" type="ORF">PS417_24890</name>
</gene>
<evidence type="ECO:0000256" key="4">
    <source>
        <dbReference type="ARBA" id="ARBA00022679"/>
    </source>
</evidence>
<evidence type="ECO:0000256" key="5">
    <source>
        <dbReference type="ARBA" id="ARBA00022737"/>
    </source>
</evidence>
<evidence type="ECO:0000313" key="9">
    <source>
        <dbReference type="EMBL" id="AIB38763.1"/>
    </source>
</evidence>
<evidence type="ECO:0000256" key="1">
    <source>
        <dbReference type="ARBA" id="ARBA00007274"/>
    </source>
</evidence>
<keyword evidence="4 9" id="KW-0808">Transferase</keyword>
<dbReference type="InterPro" id="IPR018357">
    <property type="entry name" value="Hexapep_transf_CS"/>
</dbReference>
<protein>
    <submittedName>
        <fullName evidence="9">Transferase</fullName>
    </submittedName>
</protein>
<evidence type="ECO:0000256" key="3">
    <source>
        <dbReference type="ARBA" id="ARBA00022556"/>
    </source>
</evidence>
<accession>A0A1N7UP42</accession>
<evidence type="ECO:0000256" key="7">
    <source>
        <dbReference type="ARBA" id="ARBA00023315"/>
    </source>
</evidence>
<dbReference type="GO" id="GO:0009245">
    <property type="term" value="P:lipid A biosynthetic process"/>
    <property type="evidence" value="ECO:0007669"/>
    <property type="project" value="UniProtKB-KW"/>
</dbReference>
<dbReference type="OrthoDB" id="9800846at2"/>
<dbReference type="PANTHER" id="PTHR43300:SF7">
    <property type="entry name" value="UDP-N-ACETYLBACILLOSAMINE N-ACETYLTRANSFERASE"/>
    <property type="match status" value="1"/>
</dbReference>
<evidence type="ECO:0000256" key="6">
    <source>
        <dbReference type="ARBA" id="ARBA00023098"/>
    </source>
</evidence>
<dbReference type="PANTHER" id="PTHR43300">
    <property type="entry name" value="ACETYLTRANSFERASE"/>
    <property type="match status" value="1"/>
</dbReference>
<proteinExistence type="inferred from homology"/>
<feature type="binding site" evidence="8">
    <location>
        <position position="167"/>
    </location>
    <ligand>
        <name>acetyl-CoA</name>
        <dbReference type="ChEBI" id="CHEBI:57288"/>
    </ligand>
</feature>
<dbReference type="SUPFAM" id="SSF51161">
    <property type="entry name" value="Trimeric LpxA-like enzymes"/>
    <property type="match status" value="1"/>
</dbReference>
<organism evidence="9 10">
    <name type="scientific">Pseudomonas simiae</name>
    <dbReference type="NCBI Taxonomy" id="321846"/>
    <lineage>
        <taxon>Bacteria</taxon>
        <taxon>Pseudomonadati</taxon>
        <taxon>Pseudomonadota</taxon>
        <taxon>Gammaproteobacteria</taxon>
        <taxon>Pseudomonadales</taxon>
        <taxon>Pseudomonadaceae</taxon>
        <taxon>Pseudomonas</taxon>
    </lineage>
</organism>
<keyword evidence="6" id="KW-0443">Lipid metabolism</keyword>
<dbReference type="PROSITE" id="PS00101">
    <property type="entry name" value="HEXAPEP_TRANSFERASES"/>
    <property type="match status" value="1"/>
</dbReference>
<dbReference type="EMBL" id="CP007637">
    <property type="protein sequence ID" value="AIB38763.1"/>
    <property type="molecule type" value="Genomic_DNA"/>
</dbReference>
<comment type="similarity">
    <text evidence="1">Belongs to the transferase hexapeptide repeat family.</text>
</comment>
<dbReference type="InterPro" id="IPR001451">
    <property type="entry name" value="Hexapep"/>
</dbReference>
<evidence type="ECO:0000313" key="10">
    <source>
        <dbReference type="Proteomes" id="UP000027308"/>
    </source>
</evidence>
<evidence type="ECO:0000256" key="8">
    <source>
        <dbReference type="PIRSR" id="PIRSR620019-2"/>
    </source>
</evidence>
<keyword evidence="2" id="KW-0444">Lipid biosynthesis</keyword>
<feature type="binding site" evidence="8">
    <location>
        <begin position="33"/>
        <end position="34"/>
    </location>
    <ligand>
        <name>substrate</name>
    </ligand>
</feature>
<dbReference type="Pfam" id="PF00132">
    <property type="entry name" value="Hexapep"/>
    <property type="match status" value="1"/>
</dbReference>
<dbReference type="InterPro" id="IPR050179">
    <property type="entry name" value="Trans_hexapeptide_repeat"/>
</dbReference>
<keyword evidence="3" id="KW-0441">Lipid A biosynthesis</keyword>
<keyword evidence="7" id="KW-0012">Acyltransferase</keyword>
<dbReference type="eggNOG" id="COG0110">
    <property type="taxonomic scope" value="Bacteria"/>
</dbReference>
<keyword evidence="5" id="KW-0677">Repeat</keyword>
<evidence type="ECO:0000256" key="2">
    <source>
        <dbReference type="ARBA" id="ARBA00022516"/>
    </source>
</evidence>
<dbReference type="CDD" id="cd03360">
    <property type="entry name" value="LbH_AT_putative"/>
    <property type="match status" value="1"/>
</dbReference>
<sequence>MKIYLLDAKNPEGIRTLHAVHLKNPHVEFAFLDDDTAKHGTSLYETPIVGGLDLIAQLKGPDTKFVNLMSDSPYVRYEVTKKLIETGGTLGNLIHPDVDLTSVHMGIGNYIQAAVFLQMEVSIGNNNCIHARAFVGYGSHIGDSVIIAHGATISKHCKIGDECFIGINATILPYANIGNGVTIGAGAVVSGDIPDDSLVLSNCAKVIKNNFLSL</sequence>
<name>A0A1N7UP42_9PSED</name>
<dbReference type="GO" id="GO:0016020">
    <property type="term" value="C:membrane"/>
    <property type="evidence" value="ECO:0007669"/>
    <property type="project" value="GOC"/>
</dbReference>
<dbReference type="RefSeq" id="WP_038453854.1">
    <property type="nucleotide sequence ID" value="NZ_CP007637.1"/>
</dbReference>
<dbReference type="AlphaFoldDB" id="A0A1N7UP42"/>